<dbReference type="OrthoDB" id="3671213at2"/>
<dbReference type="SUPFAM" id="SSF109854">
    <property type="entry name" value="DinB/YfiT-like putative metalloenzymes"/>
    <property type="match status" value="1"/>
</dbReference>
<dbReference type="InterPro" id="IPR034660">
    <property type="entry name" value="DinB/YfiT-like"/>
</dbReference>
<dbReference type="AlphaFoldDB" id="A0A1X0CYX2"/>
<organism evidence="2 3">
    <name type="scientific">Mycolicibacterium insubricum</name>
    <dbReference type="NCBI Taxonomy" id="444597"/>
    <lineage>
        <taxon>Bacteria</taxon>
        <taxon>Bacillati</taxon>
        <taxon>Actinomycetota</taxon>
        <taxon>Actinomycetes</taxon>
        <taxon>Mycobacteriales</taxon>
        <taxon>Mycobacteriaceae</taxon>
        <taxon>Mycolicibacterium</taxon>
    </lineage>
</organism>
<dbReference type="RefSeq" id="WP_083033141.1">
    <property type="nucleotide sequence ID" value="NZ_AP022618.1"/>
</dbReference>
<dbReference type="GO" id="GO:0046872">
    <property type="term" value="F:metal ion binding"/>
    <property type="evidence" value="ECO:0007669"/>
    <property type="project" value="InterPro"/>
</dbReference>
<dbReference type="PANTHER" id="PTHR40758">
    <property type="entry name" value="CONSERVED PROTEIN"/>
    <property type="match status" value="1"/>
</dbReference>
<name>A0A1X0CYX2_9MYCO</name>
<evidence type="ECO:0000259" key="1">
    <source>
        <dbReference type="Pfam" id="PF11716"/>
    </source>
</evidence>
<dbReference type="Gene3D" id="1.20.120.450">
    <property type="entry name" value="dinb family like domain"/>
    <property type="match status" value="1"/>
</dbReference>
<dbReference type="InterPro" id="IPR017517">
    <property type="entry name" value="Maleyloyr_isom"/>
</dbReference>
<feature type="domain" description="Mycothiol-dependent maleylpyruvate isomerase metal-binding" evidence="1">
    <location>
        <begin position="9"/>
        <end position="137"/>
    </location>
</feature>
<dbReference type="GO" id="GO:0005886">
    <property type="term" value="C:plasma membrane"/>
    <property type="evidence" value="ECO:0007669"/>
    <property type="project" value="TreeGrafter"/>
</dbReference>
<evidence type="ECO:0000313" key="3">
    <source>
        <dbReference type="Proteomes" id="UP000192801"/>
    </source>
</evidence>
<dbReference type="NCBIfam" id="TIGR03083">
    <property type="entry name" value="maleylpyruvate isomerase family mycothiol-dependent enzyme"/>
    <property type="match status" value="1"/>
</dbReference>
<comment type="caution">
    <text evidence="2">The sequence shown here is derived from an EMBL/GenBank/DDBJ whole genome shotgun (WGS) entry which is preliminary data.</text>
</comment>
<protein>
    <recommendedName>
        <fullName evidence="1">Mycothiol-dependent maleylpyruvate isomerase metal-binding domain-containing protein</fullName>
    </recommendedName>
</protein>
<accession>A0A1X0CYX2</accession>
<dbReference type="Pfam" id="PF11716">
    <property type="entry name" value="MDMPI_N"/>
    <property type="match status" value="1"/>
</dbReference>
<dbReference type="Proteomes" id="UP000192801">
    <property type="component" value="Unassembled WGS sequence"/>
</dbReference>
<dbReference type="PANTHER" id="PTHR40758:SF1">
    <property type="entry name" value="CONSERVED PROTEIN"/>
    <property type="match status" value="1"/>
</dbReference>
<dbReference type="InterPro" id="IPR024344">
    <property type="entry name" value="MDMPI_metal-binding"/>
</dbReference>
<reference evidence="2 3" key="1">
    <citation type="submission" date="2016-12" db="EMBL/GenBank/DDBJ databases">
        <title>The new phylogeny of genus Mycobacterium.</title>
        <authorList>
            <person name="Tortoli E."/>
            <person name="Trovato A."/>
            <person name="Cirillo D.M."/>
        </authorList>
    </citation>
    <scope>NUCLEOTIDE SEQUENCE [LARGE SCALE GENOMIC DNA]</scope>
    <source>
        <strain evidence="2 3">DSM 45130</strain>
    </source>
</reference>
<keyword evidence="3" id="KW-1185">Reference proteome</keyword>
<dbReference type="EMBL" id="MVHS01000063">
    <property type="protein sequence ID" value="ORA65364.1"/>
    <property type="molecule type" value="Genomic_DNA"/>
</dbReference>
<sequence length="246" mass="26391">MDFGAEFLAQNRAFGDTVLSVDPDTPVPTCPGWTAKQLFRHVGRGNRWAAQMVAEHATEPADPASVPDGRPPADLDGSRAWLDDGARLLVDAVDAAVTQAHAEGADCSVWTFLGPRPAPWWIRRRLHEVLVHRADAAIAGGFTFDVRPELAADCIDEWLELAVAVNSDFAGRVALLATDEELGGRGDWTIGGGTWTRSSGVADVTLTGTVRDLLLVTTRRCTSAEAGVDVSGDEELLATWLDGMKF</sequence>
<proteinExistence type="predicted"/>
<gene>
    <name evidence="2" type="ORF">BST26_18780</name>
</gene>
<dbReference type="STRING" id="444597.BST26_18780"/>
<evidence type="ECO:0000313" key="2">
    <source>
        <dbReference type="EMBL" id="ORA65364.1"/>
    </source>
</evidence>